<evidence type="ECO:0000256" key="9">
    <source>
        <dbReference type="ARBA" id="ARBA00061312"/>
    </source>
</evidence>
<evidence type="ECO:0000256" key="3">
    <source>
        <dbReference type="ARBA" id="ARBA00022490"/>
    </source>
</evidence>
<keyword evidence="7" id="KW-0067">ATP-binding</keyword>
<dbReference type="GO" id="GO:0016301">
    <property type="term" value="F:kinase activity"/>
    <property type="evidence" value="ECO:0007669"/>
    <property type="project" value="UniProtKB-KW"/>
</dbReference>
<dbReference type="GO" id="GO:0005737">
    <property type="term" value="C:cytoplasm"/>
    <property type="evidence" value="ECO:0007669"/>
    <property type="project" value="UniProtKB-SubCell"/>
</dbReference>
<keyword evidence="11" id="KW-1185">Reference proteome</keyword>
<evidence type="ECO:0000256" key="8">
    <source>
        <dbReference type="ARBA" id="ARBA00023242"/>
    </source>
</evidence>
<dbReference type="Proteomes" id="UP000800041">
    <property type="component" value="Unassembled WGS sequence"/>
</dbReference>
<gene>
    <name evidence="10" type="ORF">K402DRAFT_412601</name>
</gene>
<dbReference type="EMBL" id="ML977156">
    <property type="protein sequence ID" value="KAF1986538.1"/>
    <property type="molecule type" value="Genomic_DNA"/>
</dbReference>
<dbReference type="FunFam" id="3.40.50.300:FF:001691">
    <property type="entry name" value="Probable ATP-dependent kinase TDA10"/>
    <property type="match status" value="1"/>
</dbReference>
<keyword evidence="5" id="KW-0547">Nucleotide-binding</keyword>
<evidence type="ECO:0000256" key="7">
    <source>
        <dbReference type="ARBA" id="ARBA00022840"/>
    </source>
</evidence>
<keyword evidence="4" id="KW-0808">Transferase</keyword>
<evidence type="ECO:0000313" key="10">
    <source>
        <dbReference type="EMBL" id="KAF1986538.1"/>
    </source>
</evidence>
<evidence type="ECO:0000313" key="11">
    <source>
        <dbReference type="Proteomes" id="UP000800041"/>
    </source>
</evidence>
<keyword evidence="8" id="KW-0539">Nucleus</keyword>
<protein>
    <submittedName>
        <fullName evidence="10">D-glycerate 3-kinase-like protein</fullName>
    </submittedName>
</protein>
<dbReference type="OrthoDB" id="347435at2759"/>
<evidence type="ECO:0000256" key="2">
    <source>
        <dbReference type="ARBA" id="ARBA00004496"/>
    </source>
</evidence>
<dbReference type="AlphaFoldDB" id="A0A6G1H0P4"/>
<dbReference type="Gene3D" id="3.40.50.300">
    <property type="entry name" value="P-loop containing nucleotide triphosphate hydrolases"/>
    <property type="match status" value="1"/>
</dbReference>
<name>A0A6G1H0P4_9PEZI</name>
<evidence type="ECO:0000256" key="4">
    <source>
        <dbReference type="ARBA" id="ARBA00022679"/>
    </source>
</evidence>
<reference evidence="10" key="1">
    <citation type="journal article" date="2020" name="Stud. Mycol.">
        <title>101 Dothideomycetes genomes: a test case for predicting lifestyles and emergence of pathogens.</title>
        <authorList>
            <person name="Haridas S."/>
            <person name="Albert R."/>
            <person name="Binder M."/>
            <person name="Bloem J."/>
            <person name="Labutti K."/>
            <person name="Salamov A."/>
            <person name="Andreopoulos B."/>
            <person name="Baker S."/>
            <person name="Barry K."/>
            <person name="Bills G."/>
            <person name="Bluhm B."/>
            <person name="Cannon C."/>
            <person name="Castanera R."/>
            <person name="Culley D."/>
            <person name="Daum C."/>
            <person name="Ezra D."/>
            <person name="Gonzalez J."/>
            <person name="Henrissat B."/>
            <person name="Kuo A."/>
            <person name="Liang C."/>
            <person name="Lipzen A."/>
            <person name="Lutzoni F."/>
            <person name="Magnuson J."/>
            <person name="Mondo S."/>
            <person name="Nolan M."/>
            <person name="Ohm R."/>
            <person name="Pangilinan J."/>
            <person name="Park H.-J."/>
            <person name="Ramirez L."/>
            <person name="Alfaro M."/>
            <person name="Sun H."/>
            <person name="Tritt A."/>
            <person name="Yoshinaga Y."/>
            <person name="Zwiers L.-H."/>
            <person name="Turgeon B."/>
            <person name="Goodwin S."/>
            <person name="Spatafora J."/>
            <person name="Crous P."/>
            <person name="Grigoriev I."/>
        </authorList>
    </citation>
    <scope>NUCLEOTIDE SEQUENCE</scope>
    <source>
        <strain evidence="10">CBS 113979</strain>
    </source>
</reference>
<comment type="subcellular location">
    <subcellularLocation>
        <location evidence="2">Cytoplasm</location>
    </subcellularLocation>
    <subcellularLocation>
        <location evidence="1">Nucleus</location>
    </subcellularLocation>
</comment>
<dbReference type="InterPro" id="IPR027417">
    <property type="entry name" value="P-loop_NTPase"/>
</dbReference>
<dbReference type="GO" id="GO:0005524">
    <property type="term" value="F:ATP binding"/>
    <property type="evidence" value="ECO:0007669"/>
    <property type="project" value="UniProtKB-KW"/>
</dbReference>
<organism evidence="10 11">
    <name type="scientific">Aulographum hederae CBS 113979</name>
    <dbReference type="NCBI Taxonomy" id="1176131"/>
    <lineage>
        <taxon>Eukaryota</taxon>
        <taxon>Fungi</taxon>
        <taxon>Dikarya</taxon>
        <taxon>Ascomycota</taxon>
        <taxon>Pezizomycotina</taxon>
        <taxon>Dothideomycetes</taxon>
        <taxon>Pleosporomycetidae</taxon>
        <taxon>Aulographales</taxon>
        <taxon>Aulographaceae</taxon>
    </lineage>
</organism>
<evidence type="ECO:0000256" key="6">
    <source>
        <dbReference type="ARBA" id="ARBA00022777"/>
    </source>
</evidence>
<proteinExistence type="inferred from homology"/>
<keyword evidence="3" id="KW-0963">Cytoplasm</keyword>
<sequence>MPIPKEIIDSVLERIIPRIVSNCQKRISGSNTSKQLQPFVLGLTGLQGSGKSTWTSRIHTTLRDTHGFKVVSVSLDDFYLNHDNLVRLRESNSDNLLLRTRGQPGSHDEALAQSFFDSLTKDHGTISIPAFDKSCFNGEGDRVPTEQWERIDADPPVDVVVFEGWCIGFRPLSDDGLDRKWKTATSNQQSNAYVETKFSTTTLANHSLEALRTINENLRRYCGTFMGPQHFDYLVHLDTDDLKNVYQWRMQQEHALRAAKKGGMTDDEVCAFVQGYMPSYELYLDQLREGFFVDEQSGEGQLRVLLAEDRSVKSFQELGG</sequence>
<dbReference type="SUPFAM" id="SSF52540">
    <property type="entry name" value="P-loop containing nucleoside triphosphate hydrolases"/>
    <property type="match status" value="1"/>
</dbReference>
<evidence type="ECO:0000256" key="1">
    <source>
        <dbReference type="ARBA" id="ARBA00004123"/>
    </source>
</evidence>
<dbReference type="GO" id="GO:0005634">
    <property type="term" value="C:nucleus"/>
    <property type="evidence" value="ECO:0007669"/>
    <property type="project" value="UniProtKB-SubCell"/>
</dbReference>
<keyword evidence="6 10" id="KW-0418">Kinase</keyword>
<evidence type="ECO:0000256" key="5">
    <source>
        <dbReference type="ARBA" id="ARBA00022741"/>
    </source>
</evidence>
<comment type="similarity">
    <text evidence="9">Belongs to the GLYK kinase family.</text>
</comment>
<accession>A0A6G1H0P4</accession>
<dbReference type="PANTHER" id="PTHR10285">
    <property type="entry name" value="URIDINE KINASE"/>
    <property type="match status" value="1"/>
</dbReference>